<evidence type="ECO:0000259" key="7">
    <source>
        <dbReference type="PROSITE" id="PS51352"/>
    </source>
</evidence>
<keyword evidence="9" id="KW-1185">Reference proteome</keyword>
<keyword evidence="5" id="KW-0676">Redox-active center</keyword>
<organism evidence="8 9">
    <name type="scientific">Priestia endophytica DSM 13796</name>
    <dbReference type="NCBI Taxonomy" id="1121089"/>
    <lineage>
        <taxon>Bacteria</taxon>
        <taxon>Bacillati</taxon>
        <taxon>Bacillota</taxon>
        <taxon>Bacilli</taxon>
        <taxon>Bacillales</taxon>
        <taxon>Bacillaceae</taxon>
        <taxon>Priestia</taxon>
    </lineage>
</organism>
<sequence length="235" mass="27223">MSKKKKQKQGYKNTSKTKSSNIWFYIIIAVFVIGAVGLVVLNNMGDEKASFDYKNQPVLGEESAPVQIVEFGDYKCPVCKTFNETYFPQIDKELIQTGKVQFHFMNFPFINNDSTRAAQFAEIVYKELGDETFWKFHESLYKNQPADYKYEKIDFLTEKELTERLSEFVSQEEVDRVVKAFKDGEGEKPVNEDLKVVNDLQINSTPTVYVNGKLYEGKSYEDLKKMVEEELEDAK</sequence>
<dbReference type="Proteomes" id="UP000182762">
    <property type="component" value="Unassembled WGS sequence"/>
</dbReference>
<evidence type="ECO:0000256" key="2">
    <source>
        <dbReference type="ARBA" id="ARBA00022729"/>
    </source>
</evidence>
<dbReference type="PANTHER" id="PTHR13887:SF14">
    <property type="entry name" value="DISULFIDE BOND FORMATION PROTEIN D"/>
    <property type="match status" value="1"/>
</dbReference>
<dbReference type="GeneID" id="93710306"/>
<keyword evidence="6" id="KW-0812">Transmembrane</keyword>
<evidence type="ECO:0000313" key="8">
    <source>
        <dbReference type="EMBL" id="SFQ48334.1"/>
    </source>
</evidence>
<dbReference type="InterPro" id="IPR013766">
    <property type="entry name" value="Thioredoxin_domain"/>
</dbReference>
<feature type="domain" description="Thioredoxin" evidence="7">
    <location>
        <begin position="42"/>
        <end position="232"/>
    </location>
</feature>
<dbReference type="RefSeq" id="WP_061805169.1">
    <property type="nucleotide sequence ID" value="NZ_FOXX01000003.1"/>
</dbReference>
<dbReference type="EMBL" id="FOXX01000003">
    <property type="protein sequence ID" value="SFQ48334.1"/>
    <property type="molecule type" value="Genomic_DNA"/>
</dbReference>
<comment type="similarity">
    <text evidence="1">Belongs to the thioredoxin family. DsbA subfamily.</text>
</comment>
<dbReference type="InterPro" id="IPR012336">
    <property type="entry name" value="Thioredoxin-like_fold"/>
</dbReference>
<keyword evidence="4" id="KW-1015">Disulfide bond</keyword>
<dbReference type="InterPro" id="IPR036249">
    <property type="entry name" value="Thioredoxin-like_sf"/>
</dbReference>
<name>A0A1I5YVT1_9BACI</name>
<evidence type="ECO:0000313" key="9">
    <source>
        <dbReference type="Proteomes" id="UP000182762"/>
    </source>
</evidence>
<evidence type="ECO:0000256" key="4">
    <source>
        <dbReference type="ARBA" id="ARBA00023157"/>
    </source>
</evidence>
<comment type="caution">
    <text evidence="8">The sequence shown here is derived from an EMBL/GenBank/DDBJ whole genome shotgun (WGS) entry which is preliminary data.</text>
</comment>
<dbReference type="Gene3D" id="3.40.30.10">
    <property type="entry name" value="Glutaredoxin"/>
    <property type="match status" value="1"/>
</dbReference>
<dbReference type="GO" id="GO:0016853">
    <property type="term" value="F:isomerase activity"/>
    <property type="evidence" value="ECO:0007669"/>
    <property type="project" value="UniProtKB-KW"/>
</dbReference>
<evidence type="ECO:0000256" key="1">
    <source>
        <dbReference type="ARBA" id="ARBA00005791"/>
    </source>
</evidence>
<evidence type="ECO:0000256" key="6">
    <source>
        <dbReference type="SAM" id="Phobius"/>
    </source>
</evidence>
<protein>
    <submittedName>
        <fullName evidence="8">Protein-disulfide isomerase</fullName>
    </submittedName>
</protein>
<keyword evidence="6" id="KW-1133">Transmembrane helix</keyword>
<dbReference type="PROSITE" id="PS51352">
    <property type="entry name" value="THIOREDOXIN_2"/>
    <property type="match status" value="1"/>
</dbReference>
<accession>A0A1I5YVT1</accession>
<dbReference type="PANTHER" id="PTHR13887">
    <property type="entry name" value="GLUTATHIONE S-TRANSFERASE KAPPA"/>
    <property type="match status" value="1"/>
</dbReference>
<keyword evidence="8" id="KW-0413">Isomerase</keyword>
<dbReference type="Pfam" id="PF13462">
    <property type="entry name" value="Thioredoxin_4"/>
    <property type="match status" value="1"/>
</dbReference>
<keyword evidence="3" id="KW-0560">Oxidoreductase</keyword>
<evidence type="ECO:0000256" key="3">
    <source>
        <dbReference type="ARBA" id="ARBA00023002"/>
    </source>
</evidence>
<feature type="transmembrane region" description="Helical" evidence="6">
    <location>
        <begin position="21"/>
        <end position="41"/>
    </location>
</feature>
<proteinExistence type="inferred from homology"/>
<dbReference type="SUPFAM" id="SSF52833">
    <property type="entry name" value="Thioredoxin-like"/>
    <property type="match status" value="1"/>
</dbReference>
<gene>
    <name evidence="8" type="ORF">SAMN02745910_01606</name>
</gene>
<keyword evidence="6" id="KW-0472">Membrane</keyword>
<evidence type="ECO:0000256" key="5">
    <source>
        <dbReference type="ARBA" id="ARBA00023284"/>
    </source>
</evidence>
<keyword evidence="2" id="KW-0732">Signal</keyword>
<reference evidence="8 9" key="1">
    <citation type="submission" date="2016-10" db="EMBL/GenBank/DDBJ databases">
        <authorList>
            <person name="Varghese N."/>
            <person name="Submissions S."/>
        </authorList>
    </citation>
    <scope>NUCLEOTIDE SEQUENCE [LARGE SCALE GENOMIC DNA]</scope>
    <source>
        <strain evidence="8 9">DSM 13796</strain>
    </source>
</reference>